<dbReference type="Proteomes" id="UP000581769">
    <property type="component" value="Unassembled WGS sequence"/>
</dbReference>
<name>A0A840J788_9PSEU</name>
<dbReference type="RefSeq" id="WP_184783996.1">
    <property type="nucleotide sequence ID" value="NZ_JACHMG010000001.1"/>
</dbReference>
<dbReference type="AlphaFoldDB" id="A0A840J788"/>
<proteinExistence type="predicted"/>
<gene>
    <name evidence="2" type="ORF">BJY18_006950</name>
</gene>
<dbReference type="Pfam" id="PF02575">
    <property type="entry name" value="YbaB_DNA_bd"/>
    <property type="match status" value="1"/>
</dbReference>
<organism evidence="2 3">
    <name type="scientific">Amycolatopsis jiangsuensis</name>
    <dbReference type="NCBI Taxonomy" id="1181879"/>
    <lineage>
        <taxon>Bacteria</taxon>
        <taxon>Bacillati</taxon>
        <taxon>Actinomycetota</taxon>
        <taxon>Actinomycetes</taxon>
        <taxon>Pseudonocardiales</taxon>
        <taxon>Pseudonocardiaceae</taxon>
        <taxon>Amycolatopsis</taxon>
    </lineage>
</organism>
<evidence type="ECO:0000256" key="1">
    <source>
        <dbReference type="SAM" id="MobiDB-lite"/>
    </source>
</evidence>
<keyword evidence="2" id="KW-0238">DNA-binding</keyword>
<dbReference type="EMBL" id="JACHMG010000001">
    <property type="protein sequence ID" value="MBB4689465.1"/>
    <property type="molecule type" value="Genomic_DNA"/>
</dbReference>
<keyword evidence="3" id="KW-1185">Reference proteome</keyword>
<dbReference type="GO" id="GO:0003677">
    <property type="term" value="F:DNA binding"/>
    <property type="evidence" value="ECO:0007669"/>
    <property type="project" value="UniProtKB-KW"/>
</dbReference>
<protein>
    <submittedName>
        <fullName evidence="2">DNA-binding protein YbaB</fullName>
    </submittedName>
</protein>
<evidence type="ECO:0000313" key="3">
    <source>
        <dbReference type="Proteomes" id="UP000581769"/>
    </source>
</evidence>
<evidence type="ECO:0000313" key="2">
    <source>
        <dbReference type="EMBL" id="MBB4689465.1"/>
    </source>
</evidence>
<feature type="region of interest" description="Disordered" evidence="1">
    <location>
        <begin position="118"/>
        <end position="179"/>
    </location>
</feature>
<comment type="caution">
    <text evidence="2">The sequence shown here is derived from an EMBL/GenBank/DDBJ whole genome shotgun (WGS) entry which is preliminary data.</text>
</comment>
<dbReference type="Gene3D" id="3.30.1310.10">
    <property type="entry name" value="Nucleoid-associated protein YbaB-like domain"/>
    <property type="match status" value="1"/>
</dbReference>
<accession>A0A840J788</accession>
<reference evidence="2 3" key="1">
    <citation type="submission" date="2020-08" db="EMBL/GenBank/DDBJ databases">
        <title>Sequencing the genomes of 1000 actinobacteria strains.</title>
        <authorList>
            <person name="Klenk H.-P."/>
        </authorList>
    </citation>
    <scope>NUCLEOTIDE SEQUENCE [LARGE SCALE GENOMIC DNA]</scope>
    <source>
        <strain evidence="2 3">DSM 45859</strain>
    </source>
</reference>
<dbReference type="InterPro" id="IPR036894">
    <property type="entry name" value="YbaB-like_sf"/>
</dbReference>
<dbReference type="InterPro" id="IPR004401">
    <property type="entry name" value="YbaB/EbfC"/>
</dbReference>
<sequence length="179" mass="19143">MTDGPAAQPGLERLAAVQQNLLKALERTRQEGAQAADAQQALARISGRASSPDDAITVVVDSSGAPQDVTFTEKISERSPQQLGAELMHCLRQAQAQLGQAFADQAGDDPFAARIAAKFEERYPAPEPDPDTAGQVNEVALGQLDEEPAPTTAPPPRPRREGNDEDFGETDFLRGPDRD</sequence>